<dbReference type="EMBL" id="KQ971330">
    <property type="protein sequence ID" value="KYB28332.1"/>
    <property type="molecule type" value="Genomic_DNA"/>
</dbReference>
<evidence type="ECO:0000313" key="2">
    <source>
        <dbReference type="Proteomes" id="UP000007266"/>
    </source>
</evidence>
<dbReference type="AlphaFoldDB" id="A0A139WK73"/>
<dbReference type="Proteomes" id="UP000007266">
    <property type="component" value="Linkage group 3"/>
</dbReference>
<proteinExistence type="predicted"/>
<gene>
    <name evidence="1" type="primary">AUGUSTUS-3.0.2_34632</name>
    <name evidence="1" type="ORF">TcasGA2_TC034632</name>
</gene>
<organism evidence="1 2">
    <name type="scientific">Tribolium castaneum</name>
    <name type="common">Red flour beetle</name>
    <dbReference type="NCBI Taxonomy" id="7070"/>
    <lineage>
        <taxon>Eukaryota</taxon>
        <taxon>Metazoa</taxon>
        <taxon>Ecdysozoa</taxon>
        <taxon>Arthropoda</taxon>
        <taxon>Hexapoda</taxon>
        <taxon>Insecta</taxon>
        <taxon>Pterygota</taxon>
        <taxon>Neoptera</taxon>
        <taxon>Endopterygota</taxon>
        <taxon>Coleoptera</taxon>
        <taxon>Polyphaga</taxon>
        <taxon>Cucujiformia</taxon>
        <taxon>Tenebrionidae</taxon>
        <taxon>Tenebrionidae incertae sedis</taxon>
        <taxon>Tribolium</taxon>
    </lineage>
</organism>
<evidence type="ECO:0000313" key="1">
    <source>
        <dbReference type="EMBL" id="KYB28332.1"/>
    </source>
</evidence>
<protein>
    <submittedName>
        <fullName evidence="1">Uncharacterized protein</fullName>
    </submittedName>
</protein>
<name>A0A139WK73_TRICA</name>
<sequence>MNFRAKKTPSPETIEITFLKHDDSFSWPSPQSDELDETPVITPNCSTCSLDMNFDKNSVISELSSVSSLDGPIEDIYCKRRPSRPIFSPD</sequence>
<reference evidence="1 2" key="1">
    <citation type="journal article" date="2008" name="Nature">
        <title>The genome of the model beetle and pest Tribolium castaneum.</title>
        <authorList>
            <consortium name="Tribolium Genome Sequencing Consortium"/>
            <person name="Richards S."/>
            <person name="Gibbs R.A."/>
            <person name="Weinstock G.M."/>
            <person name="Brown S.J."/>
            <person name="Denell R."/>
            <person name="Beeman R.W."/>
            <person name="Gibbs R."/>
            <person name="Beeman R.W."/>
            <person name="Brown S.J."/>
            <person name="Bucher G."/>
            <person name="Friedrich M."/>
            <person name="Grimmelikhuijzen C.J."/>
            <person name="Klingler M."/>
            <person name="Lorenzen M."/>
            <person name="Richards S."/>
            <person name="Roth S."/>
            <person name="Schroder R."/>
            <person name="Tautz D."/>
            <person name="Zdobnov E.M."/>
            <person name="Muzny D."/>
            <person name="Gibbs R.A."/>
            <person name="Weinstock G.M."/>
            <person name="Attaway T."/>
            <person name="Bell S."/>
            <person name="Buhay C.J."/>
            <person name="Chandrabose M.N."/>
            <person name="Chavez D."/>
            <person name="Clerk-Blankenburg K.P."/>
            <person name="Cree A."/>
            <person name="Dao M."/>
            <person name="Davis C."/>
            <person name="Chacko J."/>
            <person name="Dinh H."/>
            <person name="Dugan-Rocha S."/>
            <person name="Fowler G."/>
            <person name="Garner T.T."/>
            <person name="Garnes J."/>
            <person name="Gnirke A."/>
            <person name="Hawes A."/>
            <person name="Hernandez J."/>
            <person name="Hines S."/>
            <person name="Holder M."/>
            <person name="Hume J."/>
            <person name="Jhangiani S.N."/>
            <person name="Joshi V."/>
            <person name="Khan Z.M."/>
            <person name="Jackson L."/>
            <person name="Kovar C."/>
            <person name="Kowis A."/>
            <person name="Lee S."/>
            <person name="Lewis L.R."/>
            <person name="Margolis J."/>
            <person name="Morgan M."/>
            <person name="Nazareth L.V."/>
            <person name="Nguyen N."/>
            <person name="Okwuonu G."/>
            <person name="Parker D."/>
            <person name="Richards S."/>
            <person name="Ruiz S.J."/>
            <person name="Santibanez J."/>
            <person name="Savard J."/>
            <person name="Scherer S.E."/>
            <person name="Schneider B."/>
            <person name="Sodergren E."/>
            <person name="Tautz D."/>
            <person name="Vattahil S."/>
            <person name="Villasana D."/>
            <person name="White C.S."/>
            <person name="Wright R."/>
            <person name="Park Y."/>
            <person name="Beeman R.W."/>
            <person name="Lord J."/>
            <person name="Oppert B."/>
            <person name="Lorenzen M."/>
            <person name="Brown S."/>
            <person name="Wang L."/>
            <person name="Savard J."/>
            <person name="Tautz D."/>
            <person name="Richards S."/>
            <person name="Weinstock G."/>
            <person name="Gibbs R.A."/>
            <person name="Liu Y."/>
            <person name="Worley K."/>
            <person name="Weinstock G."/>
            <person name="Elsik C.G."/>
            <person name="Reese J.T."/>
            <person name="Elhaik E."/>
            <person name="Landan G."/>
            <person name="Graur D."/>
            <person name="Arensburger P."/>
            <person name="Atkinson P."/>
            <person name="Beeman R.W."/>
            <person name="Beidler J."/>
            <person name="Brown S.J."/>
            <person name="Demuth J.P."/>
            <person name="Drury D.W."/>
            <person name="Du Y.Z."/>
            <person name="Fujiwara H."/>
            <person name="Lorenzen M."/>
            <person name="Maselli V."/>
            <person name="Osanai M."/>
            <person name="Park Y."/>
            <person name="Robertson H.M."/>
            <person name="Tu Z."/>
            <person name="Wang J.J."/>
            <person name="Wang S."/>
            <person name="Richards S."/>
            <person name="Song H."/>
            <person name="Zhang L."/>
            <person name="Sodergren E."/>
            <person name="Werner D."/>
            <person name="Stanke M."/>
            <person name="Morgenstern B."/>
            <person name="Solovyev V."/>
            <person name="Kosarev P."/>
            <person name="Brown G."/>
            <person name="Chen H.C."/>
            <person name="Ermolaeva O."/>
            <person name="Hlavina W."/>
            <person name="Kapustin Y."/>
            <person name="Kiryutin B."/>
            <person name="Kitts P."/>
            <person name="Maglott D."/>
            <person name="Pruitt K."/>
            <person name="Sapojnikov V."/>
            <person name="Souvorov A."/>
            <person name="Mackey A.J."/>
            <person name="Waterhouse R.M."/>
            <person name="Wyder S."/>
            <person name="Zdobnov E.M."/>
            <person name="Zdobnov E.M."/>
            <person name="Wyder S."/>
            <person name="Kriventseva E.V."/>
            <person name="Kadowaki T."/>
            <person name="Bork P."/>
            <person name="Aranda M."/>
            <person name="Bao R."/>
            <person name="Beermann A."/>
            <person name="Berns N."/>
            <person name="Bolognesi R."/>
            <person name="Bonneton F."/>
            <person name="Bopp D."/>
            <person name="Brown S.J."/>
            <person name="Bucher G."/>
            <person name="Butts T."/>
            <person name="Chaumot A."/>
            <person name="Denell R.E."/>
            <person name="Ferrier D.E."/>
            <person name="Friedrich M."/>
            <person name="Gordon C.M."/>
            <person name="Jindra M."/>
            <person name="Klingler M."/>
            <person name="Lan Q."/>
            <person name="Lattorff H.M."/>
            <person name="Laudet V."/>
            <person name="von Levetsow C."/>
            <person name="Liu Z."/>
            <person name="Lutz R."/>
            <person name="Lynch J.A."/>
            <person name="da Fonseca R.N."/>
            <person name="Posnien N."/>
            <person name="Reuter R."/>
            <person name="Roth S."/>
            <person name="Savard J."/>
            <person name="Schinko J.B."/>
            <person name="Schmitt C."/>
            <person name="Schoppmeier M."/>
            <person name="Schroder R."/>
            <person name="Shippy T.D."/>
            <person name="Simonnet F."/>
            <person name="Marques-Souza H."/>
            <person name="Tautz D."/>
            <person name="Tomoyasu Y."/>
            <person name="Trauner J."/>
            <person name="Van der Zee M."/>
            <person name="Vervoort M."/>
            <person name="Wittkopp N."/>
            <person name="Wimmer E.A."/>
            <person name="Yang X."/>
            <person name="Jones A.K."/>
            <person name="Sattelle D.B."/>
            <person name="Ebert P.R."/>
            <person name="Nelson D."/>
            <person name="Scott J.G."/>
            <person name="Beeman R.W."/>
            <person name="Muthukrishnan S."/>
            <person name="Kramer K.J."/>
            <person name="Arakane Y."/>
            <person name="Beeman R.W."/>
            <person name="Zhu Q."/>
            <person name="Hogenkamp D."/>
            <person name="Dixit R."/>
            <person name="Oppert B."/>
            <person name="Jiang H."/>
            <person name="Zou Z."/>
            <person name="Marshall J."/>
            <person name="Elpidina E."/>
            <person name="Vinokurov K."/>
            <person name="Oppert C."/>
            <person name="Zou Z."/>
            <person name="Evans J."/>
            <person name="Lu Z."/>
            <person name="Zhao P."/>
            <person name="Sumathipala N."/>
            <person name="Altincicek B."/>
            <person name="Vilcinskas A."/>
            <person name="Williams M."/>
            <person name="Hultmark D."/>
            <person name="Hetru C."/>
            <person name="Jiang H."/>
            <person name="Grimmelikhuijzen C.J."/>
            <person name="Hauser F."/>
            <person name="Cazzamali G."/>
            <person name="Williamson M."/>
            <person name="Park Y."/>
            <person name="Li B."/>
            <person name="Tanaka Y."/>
            <person name="Predel R."/>
            <person name="Neupert S."/>
            <person name="Schachtner J."/>
            <person name="Verleyen P."/>
            <person name="Raible F."/>
            <person name="Bork P."/>
            <person name="Friedrich M."/>
            <person name="Walden K.K."/>
            <person name="Robertson H.M."/>
            <person name="Angeli S."/>
            <person name="Foret S."/>
            <person name="Bucher G."/>
            <person name="Schuetz S."/>
            <person name="Maleszka R."/>
            <person name="Wimmer E.A."/>
            <person name="Beeman R.W."/>
            <person name="Lorenzen M."/>
            <person name="Tomoyasu Y."/>
            <person name="Miller S.C."/>
            <person name="Grossmann D."/>
            <person name="Bucher G."/>
        </authorList>
    </citation>
    <scope>NUCLEOTIDE SEQUENCE [LARGE SCALE GENOMIC DNA]</scope>
    <source>
        <strain evidence="1 2">Georgia GA2</strain>
    </source>
</reference>
<keyword evidence="2" id="KW-1185">Reference proteome</keyword>
<dbReference type="InParanoid" id="A0A139WK73"/>
<accession>A0A139WK73</accession>
<reference evidence="1 2" key="2">
    <citation type="journal article" date="2010" name="Nucleic Acids Res.">
        <title>BeetleBase in 2010: revisions to provide comprehensive genomic information for Tribolium castaneum.</title>
        <authorList>
            <person name="Kim H.S."/>
            <person name="Murphy T."/>
            <person name="Xia J."/>
            <person name="Caragea D."/>
            <person name="Park Y."/>
            <person name="Beeman R.W."/>
            <person name="Lorenzen M.D."/>
            <person name="Butcher S."/>
            <person name="Manak J.R."/>
            <person name="Brown S.J."/>
        </authorList>
    </citation>
    <scope>GENOME REANNOTATION</scope>
    <source>
        <strain evidence="1 2">Georgia GA2</strain>
    </source>
</reference>